<dbReference type="AlphaFoldDB" id="A0A3P6CQ39"/>
<protein>
    <submittedName>
        <fullName evidence="1">Uncharacterized protein</fullName>
    </submittedName>
</protein>
<accession>A0A3P6CQ39</accession>
<name>A0A3P6CQ39_BRACM</name>
<reference evidence="1" key="1">
    <citation type="submission" date="2018-11" db="EMBL/GenBank/DDBJ databases">
        <authorList>
            <consortium name="Genoscope - CEA"/>
            <person name="William W."/>
        </authorList>
    </citation>
    <scope>NUCLEOTIDE SEQUENCE</scope>
</reference>
<sequence length="39" mass="4548">MDLNLCAYHDSFLLKSTKISSKCRACYKKSPWQQARVQV</sequence>
<proteinExistence type="predicted"/>
<organism evidence="1">
    <name type="scientific">Brassica campestris</name>
    <name type="common">Field mustard</name>
    <dbReference type="NCBI Taxonomy" id="3711"/>
    <lineage>
        <taxon>Eukaryota</taxon>
        <taxon>Viridiplantae</taxon>
        <taxon>Streptophyta</taxon>
        <taxon>Embryophyta</taxon>
        <taxon>Tracheophyta</taxon>
        <taxon>Spermatophyta</taxon>
        <taxon>Magnoliopsida</taxon>
        <taxon>eudicotyledons</taxon>
        <taxon>Gunneridae</taxon>
        <taxon>Pentapetalae</taxon>
        <taxon>rosids</taxon>
        <taxon>malvids</taxon>
        <taxon>Brassicales</taxon>
        <taxon>Brassicaceae</taxon>
        <taxon>Brassiceae</taxon>
        <taxon>Brassica</taxon>
    </lineage>
</organism>
<evidence type="ECO:0000313" key="1">
    <source>
        <dbReference type="EMBL" id="VDD12535.1"/>
    </source>
</evidence>
<dbReference type="EMBL" id="LR031576">
    <property type="protein sequence ID" value="VDD12535.1"/>
    <property type="molecule type" value="Genomic_DNA"/>
</dbReference>
<gene>
    <name evidence="1" type="ORF">BRAA04T17012Z</name>
</gene>